<evidence type="ECO:0000256" key="3">
    <source>
        <dbReference type="ARBA" id="ARBA00023004"/>
    </source>
</evidence>
<feature type="domain" description="Rieske" evidence="5">
    <location>
        <begin position="23"/>
        <end position="126"/>
    </location>
</feature>
<gene>
    <name evidence="6" type="ORF">NDI37_14890</name>
</gene>
<proteinExistence type="predicted"/>
<dbReference type="Gene3D" id="2.102.10.10">
    <property type="entry name" value="Rieske [2Fe-2S] iron-sulphur domain"/>
    <property type="match status" value="1"/>
</dbReference>
<accession>A0ABV0JQP8</accession>
<keyword evidence="6" id="KW-0560">Oxidoreductase</keyword>
<dbReference type="InterPro" id="IPR036922">
    <property type="entry name" value="Rieske_2Fe-2S_sf"/>
</dbReference>
<evidence type="ECO:0000313" key="6">
    <source>
        <dbReference type="EMBL" id="MEP0865755.1"/>
    </source>
</evidence>
<dbReference type="SUPFAM" id="SSF50022">
    <property type="entry name" value="ISP domain"/>
    <property type="match status" value="1"/>
</dbReference>
<dbReference type="Proteomes" id="UP001442494">
    <property type="component" value="Unassembled WGS sequence"/>
</dbReference>
<sequence length="356" mass="41542">MQSSSITTQHQNIRQIGINLNYWYVVARSTEVKTQPLSVVLWNQPIVIYRDSTGKIHALEDRCPHRQVKLSHGKVTGDELECAYHGWRFNEAGECAAVPYLAANQKLPTCQIRRYPVQELDGFIWLFPGDSTDLEAQNFSFLKPLGVPEWDHLNYIATVSVIQCNAHYSYLIENLMDMYHGHLHQDWQAWTDAVLEDIHEEVNRVDAHYQAQSYYKIDKIWSISQLFFPALRRLHPEPLDVSYIYPHWVSTLGKDFKIYCLLCPVNETTTRAYLIHFTSLNAFWRLHKLPVAFRRFVKNSLFGSAQKLLDGLVVEDVQMIEEEQQAYLNNPERRGYELNRALVSVQRLMKNQAEQD</sequence>
<keyword evidence="7" id="KW-1185">Reference proteome</keyword>
<keyword evidence="6" id="KW-0223">Dioxygenase</keyword>
<dbReference type="PANTHER" id="PTHR21266">
    <property type="entry name" value="IRON-SULFUR DOMAIN CONTAINING PROTEIN"/>
    <property type="match status" value="1"/>
</dbReference>
<organism evidence="6 7">
    <name type="scientific">Funiculus sociatus GB2-A5</name>
    <dbReference type="NCBI Taxonomy" id="2933946"/>
    <lineage>
        <taxon>Bacteria</taxon>
        <taxon>Bacillati</taxon>
        <taxon>Cyanobacteriota</taxon>
        <taxon>Cyanophyceae</taxon>
        <taxon>Coleofasciculales</taxon>
        <taxon>Coleofasciculaceae</taxon>
        <taxon>Funiculus</taxon>
    </lineage>
</organism>
<dbReference type="GO" id="GO:0051213">
    <property type="term" value="F:dioxygenase activity"/>
    <property type="evidence" value="ECO:0007669"/>
    <property type="project" value="UniProtKB-KW"/>
</dbReference>
<protein>
    <submittedName>
        <fullName evidence="6">Aromatic ring-hydroxylating dioxygenase subunit alpha</fullName>
    </submittedName>
</protein>
<dbReference type="RefSeq" id="WP_190421822.1">
    <property type="nucleotide sequence ID" value="NZ_JAMPKK010000031.1"/>
</dbReference>
<dbReference type="PROSITE" id="PS51296">
    <property type="entry name" value="RIESKE"/>
    <property type="match status" value="1"/>
</dbReference>
<dbReference type="EMBL" id="JAMPKK010000031">
    <property type="protein sequence ID" value="MEP0865755.1"/>
    <property type="molecule type" value="Genomic_DNA"/>
</dbReference>
<comment type="caution">
    <text evidence="6">The sequence shown here is derived from an EMBL/GenBank/DDBJ whole genome shotgun (WGS) entry which is preliminary data.</text>
</comment>
<dbReference type="InterPro" id="IPR050584">
    <property type="entry name" value="Cholesterol_7-desaturase"/>
</dbReference>
<dbReference type="CDD" id="cd03469">
    <property type="entry name" value="Rieske_RO_Alpha_N"/>
    <property type="match status" value="1"/>
</dbReference>
<name>A0ABV0JQP8_9CYAN</name>
<evidence type="ECO:0000259" key="5">
    <source>
        <dbReference type="PROSITE" id="PS51296"/>
    </source>
</evidence>
<evidence type="ECO:0000256" key="1">
    <source>
        <dbReference type="ARBA" id="ARBA00022714"/>
    </source>
</evidence>
<evidence type="ECO:0000256" key="4">
    <source>
        <dbReference type="ARBA" id="ARBA00023014"/>
    </source>
</evidence>
<keyword evidence="1" id="KW-0001">2Fe-2S</keyword>
<reference evidence="6 7" key="1">
    <citation type="submission" date="2022-04" db="EMBL/GenBank/DDBJ databases">
        <title>Positive selection, recombination, and allopatry shape intraspecific diversity of widespread and dominant cyanobacteria.</title>
        <authorList>
            <person name="Wei J."/>
            <person name="Shu W."/>
            <person name="Hu C."/>
        </authorList>
    </citation>
    <scope>NUCLEOTIDE SEQUENCE [LARGE SCALE GENOMIC DNA]</scope>
    <source>
        <strain evidence="6 7">GB2-A5</strain>
    </source>
</reference>
<dbReference type="PANTHER" id="PTHR21266:SF57">
    <property type="entry name" value="3-CHLOROBENZOATE-3,4-DIOXYGENASE"/>
    <property type="match status" value="1"/>
</dbReference>
<dbReference type="Pfam" id="PF00355">
    <property type="entry name" value="Rieske"/>
    <property type="match status" value="1"/>
</dbReference>
<keyword evidence="3" id="KW-0408">Iron</keyword>
<evidence type="ECO:0000313" key="7">
    <source>
        <dbReference type="Proteomes" id="UP001442494"/>
    </source>
</evidence>
<keyword evidence="2" id="KW-0479">Metal-binding</keyword>
<evidence type="ECO:0000256" key="2">
    <source>
        <dbReference type="ARBA" id="ARBA00022723"/>
    </source>
</evidence>
<dbReference type="InterPro" id="IPR017941">
    <property type="entry name" value="Rieske_2Fe-2S"/>
</dbReference>
<dbReference type="SUPFAM" id="SSF55961">
    <property type="entry name" value="Bet v1-like"/>
    <property type="match status" value="1"/>
</dbReference>
<keyword evidence="4" id="KW-0411">Iron-sulfur</keyword>